<dbReference type="OMA" id="PAVDIFF"/>
<evidence type="ECO:0000313" key="3">
    <source>
        <dbReference type="Proteomes" id="UP000515146"/>
    </source>
</evidence>
<evidence type="ECO:0000313" key="4">
    <source>
        <dbReference type="RefSeq" id="XP_027206263.1"/>
    </source>
</evidence>
<feature type="transmembrane region" description="Helical" evidence="1">
    <location>
        <begin position="632"/>
        <end position="654"/>
    </location>
</feature>
<feature type="transmembrane region" description="Helical" evidence="1">
    <location>
        <begin position="273"/>
        <end position="295"/>
    </location>
</feature>
<proteinExistence type="predicted"/>
<feature type="transmembrane region" description="Helical" evidence="1">
    <location>
        <begin position="559"/>
        <end position="578"/>
    </location>
</feature>
<dbReference type="InterPro" id="IPR002656">
    <property type="entry name" value="Acyl_transf_3_dom"/>
</dbReference>
<sequence>MLKLQTEMNKFSFKLILLIWFGIFFTFTVQDETNRTSIYDSTSNLRNNIEQFGHAVSSEYWKTLDKNDNILAPWLAYSSILSQINNAIVDMASESLMQSDLITEQKISIECEQSMTDFLMALVKQESWAYRILDASGFVSSGILAGTYTNFGDFDECLHAGESSLPNENIHGQYCLLKYHAVVPTNRTHLITQDLIFNTTGTALESTFFTDFLRYAHYFKVRQGRTALCLPSGCSKNDLQTIVDYLLKIDKFVVNVDSCQTLSDIEHFTPLQISILAIFTLITVSIITATVIELLPIWHENDQNQWHFLLRRISIKQNIIALLEPPSTENFASINGLRVLTMIWLVYGHAYLLSVKEAFRSSTRFIESLFDMKMYFLFNAWPAVDIFFIMSALLHSYNSFRLLQSKQRINIVQIISNRIIRLWPLLWLIVALVFLIPNLGQGPLWSEIMDQQVNGCYQSWWMIISFTANLRSDTKNLCQVHTWYLSAEFQLFLLSFLFIFLIYRFQKRAIIGMSVCNLLFCTLITIHFYMKQFHPTILFNQIDEMQMYREMFEIYMPTYLHLTPYLVGIVTGYLLVTYKNQQPNPRMPNFFPYLWIPALLFMILIVISGYLFTTYPQTPMIIQSLYAGFHRLAWSLSIAYIIFFCEITHTCHLVKDFLSSQIFTPISKLCYSIYLIHFIITWVRYAYARQPLVFDHYTMFNEFIINWVYSFCFALIIYLFVECPFANIYSTYIGKRHWSFGEIRLKASRSNQLTINTSKAVINNDNNNKPMTVIEMK</sequence>
<name>A0A6P6YL30_DERPT</name>
<dbReference type="AlphaFoldDB" id="A0A6P6YL30"/>
<feature type="transmembrane region" description="Helical" evidence="1">
    <location>
        <begin position="590"/>
        <end position="612"/>
    </location>
</feature>
<reference evidence="4" key="1">
    <citation type="submission" date="2025-08" db="UniProtKB">
        <authorList>
            <consortium name="RefSeq"/>
        </authorList>
    </citation>
    <scope>IDENTIFICATION</scope>
    <source>
        <strain evidence="4">Airmid</strain>
    </source>
</reference>
<dbReference type="Pfam" id="PF20146">
    <property type="entry name" value="NRF"/>
    <property type="match status" value="1"/>
</dbReference>
<dbReference type="OrthoDB" id="6414878at2759"/>
<accession>A0A6P6YL30</accession>
<feature type="transmembrane region" description="Helical" evidence="1">
    <location>
        <begin position="419"/>
        <end position="439"/>
    </location>
</feature>
<feature type="transmembrane region" description="Helical" evidence="1">
    <location>
        <begin position="707"/>
        <end position="729"/>
    </location>
</feature>
<keyword evidence="3" id="KW-1185">Reference proteome</keyword>
<evidence type="ECO:0000259" key="2">
    <source>
        <dbReference type="SMART" id="SM00703"/>
    </source>
</evidence>
<dbReference type="FunCoup" id="A0A6P6YL30">
    <property type="interactions" value="1"/>
</dbReference>
<dbReference type="KEGG" id="dpte:113799766"/>
<dbReference type="PANTHER" id="PTHR11161">
    <property type="entry name" value="O-ACYLTRANSFERASE"/>
    <property type="match status" value="1"/>
</dbReference>
<feature type="transmembrane region" description="Helical" evidence="1">
    <location>
        <begin position="666"/>
        <end position="687"/>
    </location>
</feature>
<keyword evidence="1" id="KW-1133">Transmembrane helix</keyword>
<dbReference type="InterPro" id="IPR006621">
    <property type="entry name" value="Nose-resist-to-fluoxetine_N"/>
</dbReference>
<dbReference type="GO" id="GO:0016747">
    <property type="term" value="F:acyltransferase activity, transferring groups other than amino-acyl groups"/>
    <property type="evidence" value="ECO:0007669"/>
    <property type="project" value="InterPro"/>
</dbReference>
<dbReference type="RefSeq" id="XP_027206263.1">
    <property type="nucleotide sequence ID" value="XM_027350462.1"/>
</dbReference>
<dbReference type="Proteomes" id="UP000515146">
    <property type="component" value="Unplaced"/>
</dbReference>
<feature type="transmembrane region" description="Helical" evidence="1">
    <location>
        <begin position="374"/>
        <end position="398"/>
    </location>
</feature>
<feature type="domain" description="Nose resistant-to-fluoxetine protein N-terminal" evidence="2">
    <location>
        <begin position="108"/>
        <end position="261"/>
    </location>
</feature>
<keyword evidence="1" id="KW-0472">Membrane</keyword>
<organism evidence="3 4">
    <name type="scientific">Dermatophagoides pteronyssinus</name>
    <name type="common">European house dust mite</name>
    <dbReference type="NCBI Taxonomy" id="6956"/>
    <lineage>
        <taxon>Eukaryota</taxon>
        <taxon>Metazoa</taxon>
        <taxon>Ecdysozoa</taxon>
        <taxon>Arthropoda</taxon>
        <taxon>Chelicerata</taxon>
        <taxon>Arachnida</taxon>
        <taxon>Acari</taxon>
        <taxon>Acariformes</taxon>
        <taxon>Sarcoptiformes</taxon>
        <taxon>Astigmata</taxon>
        <taxon>Psoroptidia</taxon>
        <taxon>Analgoidea</taxon>
        <taxon>Pyroglyphidae</taxon>
        <taxon>Dermatophagoidinae</taxon>
        <taxon>Dermatophagoides</taxon>
    </lineage>
</organism>
<dbReference type="PANTHER" id="PTHR11161:SF0">
    <property type="entry name" value="O-ACYLTRANSFERASE LIKE PROTEIN"/>
    <property type="match status" value="1"/>
</dbReference>
<protein>
    <submittedName>
        <fullName evidence="4">Nose resistant to fluoxetine protein 6-like</fullName>
    </submittedName>
</protein>
<keyword evidence="1" id="KW-0812">Transmembrane</keyword>
<dbReference type="SMART" id="SM00703">
    <property type="entry name" value="NRF"/>
    <property type="match status" value="1"/>
</dbReference>
<dbReference type="Pfam" id="PF01757">
    <property type="entry name" value="Acyl_transf_3"/>
    <property type="match status" value="1"/>
</dbReference>
<dbReference type="InterPro" id="IPR052728">
    <property type="entry name" value="O2_lipid_transport_reg"/>
</dbReference>
<gene>
    <name evidence="4" type="primary">LOC113799766</name>
</gene>
<feature type="transmembrane region" description="Helical" evidence="1">
    <location>
        <begin position="510"/>
        <end position="530"/>
    </location>
</feature>
<feature type="transmembrane region" description="Helical" evidence="1">
    <location>
        <begin position="336"/>
        <end position="354"/>
    </location>
</feature>
<dbReference type="InParanoid" id="A0A6P6YL30"/>
<evidence type="ECO:0000256" key="1">
    <source>
        <dbReference type="SAM" id="Phobius"/>
    </source>
</evidence>
<feature type="transmembrane region" description="Helical" evidence="1">
    <location>
        <begin position="483"/>
        <end position="503"/>
    </location>
</feature>